<dbReference type="PRINTS" id="PR00385">
    <property type="entry name" value="P450"/>
</dbReference>
<evidence type="ECO:0000256" key="2">
    <source>
        <dbReference type="ARBA" id="ARBA00022723"/>
    </source>
</evidence>
<sequence>MAPLSDSYAATGLLAIRTAAILTILWLVQCILRAIYNISPFHPCHQIPGPKLAASSYLYEFYFDFIKWGRYINEIQRMHEKYGPIVRINPDEVHCTDPNFIDEIYPVSGRKRNKPYWHVKNLVGPALTAGFSTQDHDLHRLRRVPLQKIFSKATIANLEPVIHDLAQQLCNKLLAQADSKRGSFDLTAAYSCYTSDVVASYCFGESFGFLEQESFEPNFRRAVFSILNTRYFFKFFPWLKQLMKVEPYLRKYMPEDMTILNKTLHVTIPRLVRQAQAEYEAGIVKAIPTVFDALYESDLPPEEKSVYRHTGEALILLSAGTETASWTLSVTTFHILNNPSILSRLTAELEKAVSDPRKLPTWSTLENLPYLSAVINEGLRLSYGIVGRTSRVPVEEDLHYHGTWTPPLGSSSAPVTVSYIVPRGTAASMSSYITHHDEMIFPDSHEFLPDRWFDENGLWRKDLERCLLSFSKGSRQCLGMNLARCELTLALAALVLRVLPRMHLHETTTKDVKFDFDLGVPMVEKGSKGVFVLVT</sequence>
<dbReference type="STRING" id="576137.A0A1L7WFB2"/>
<dbReference type="InterPro" id="IPR036396">
    <property type="entry name" value="Cyt_P450_sf"/>
</dbReference>
<organism evidence="7 8">
    <name type="scientific">Phialocephala subalpina</name>
    <dbReference type="NCBI Taxonomy" id="576137"/>
    <lineage>
        <taxon>Eukaryota</taxon>
        <taxon>Fungi</taxon>
        <taxon>Dikarya</taxon>
        <taxon>Ascomycota</taxon>
        <taxon>Pezizomycotina</taxon>
        <taxon>Leotiomycetes</taxon>
        <taxon>Helotiales</taxon>
        <taxon>Mollisiaceae</taxon>
        <taxon>Phialocephala</taxon>
        <taxon>Phialocephala fortinii species complex</taxon>
    </lineage>
</organism>
<dbReference type="GO" id="GO:0016705">
    <property type="term" value="F:oxidoreductase activity, acting on paired donors, with incorporation or reduction of molecular oxygen"/>
    <property type="evidence" value="ECO:0007669"/>
    <property type="project" value="InterPro"/>
</dbReference>
<keyword evidence="2 4" id="KW-0479">Metal-binding</keyword>
<evidence type="ECO:0000256" key="4">
    <source>
        <dbReference type="PIRSR" id="PIRSR602401-1"/>
    </source>
</evidence>
<keyword evidence="8" id="KW-1185">Reference proteome</keyword>
<dbReference type="OrthoDB" id="3945418at2759"/>
<keyword evidence="6" id="KW-0472">Membrane</keyword>
<dbReference type="InterPro" id="IPR017972">
    <property type="entry name" value="Cyt_P450_CS"/>
</dbReference>
<dbReference type="EMBL" id="FJOG01000002">
    <property type="protein sequence ID" value="CZR51463.1"/>
    <property type="molecule type" value="Genomic_DNA"/>
</dbReference>
<evidence type="ECO:0000313" key="7">
    <source>
        <dbReference type="EMBL" id="CZR51463.1"/>
    </source>
</evidence>
<dbReference type="InterPro" id="IPR001128">
    <property type="entry name" value="Cyt_P450"/>
</dbReference>
<keyword evidence="6" id="KW-0812">Transmembrane</keyword>
<dbReference type="PANTHER" id="PTHR24305">
    <property type="entry name" value="CYTOCHROME P450"/>
    <property type="match status" value="1"/>
</dbReference>
<dbReference type="InterPro" id="IPR002401">
    <property type="entry name" value="Cyt_P450_E_grp-I"/>
</dbReference>
<dbReference type="CDD" id="cd11062">
    <property type="entry name" value="CYP58-like"/>
    <property type="match status" value="1"/>
</dbReference>
<dbReference type="GO" id="GO:0020037">
    <property type="term" value="F:heme binding"/>
    <property type="evidence" value="ECO:0007669"/>
    <property type="project" value="InterPro"/>
</dbReference>
<dbReference type="Pfam" id="PF00067">
    <property type="entry name" value="p450"/>
    <property type="match status" value="1"/>
</dbReference>
<keyword evidence="5" id="KW-0503">Monooxygenase</keyword>
<evidence type="ECO:0000256" key="1">
    <source>
        <dbReference type="ARBA" id="ARBA00001971"/>
    </source>
</evidence>
<proteinExistence type="inferred from homology"/>
<feature type="binding site" description="axial binding residue" evidence="4">
    <location>
        <position position="477"/>
    </location>
    <ligand>
        <name>heme</name>
        <dbReference type="ChEBI" id="CHEBI:30413"/>
    </ligand>
    <ligandPart>
        <name>Fe</name>
        <dbReference type="ChEBI" id="CHEBI:18248"/>
    </ligandPart>
</feature>
<dbReference type="PROSITE" id="PS00086">
    <property type="entry name" value="CYTOCHROME_P450"/>
    <property type="match status" value="1"/>
</dbReference>
<dbReference type="Proteomes" id="UP000184330">
    <property type="component" value="Unassembled WGS sequence"/>
</dbReference>
<protein>
    <submittedName>
        <fullName evidence="7">Related to trichodiene oxygenase cytochrome P450</fullName>
    </submittedName>
</protein>
<reference evidence="7 8" key="1">
    <citation type="submission" date="2016-03" db="EMBL/GenBank/DDBJ databases">
        <authorList>
            <person name="Ploux O."/>
        </authorList>
    </citation>
    <scope>NUCLEOTIDE SEQUENCE [LARGE SCALE GENOMIC DNA]</scope>
    <source>
        <strain evidence="7 8">UAMH 11012</strain>
    </source>
</reference>
<evidence type="ECO:0000256" key="3">
    <source>
        <dbReference type="ARBA" id="ARBA00023004"/>
    </source>
</evidence>
<evidence type="ECO:0000256" key="6">
    <source>
        <dbReference type="SAM" id="Phobius"/>
    </source>
</evidence>
<keyword evidence="6" id="KW-1133">Transmembrane helix</keyword>
<feature type="transmembrane region" description="Helical" evidence="6">
    <location>
        <begin position="12"/>
        <end position="36"/>
    </location>
</feature>
<evidence type="ECO:0000256" key="5">
    <source>
        <dbReference type="RuleBase" id="RU000461"/>
    </source>
</evidence>
<dbReference type="PANTHER" id="PTHR24305:SF147">
    <property type="entry name" value="P450, PUTATIVE (EUROFUNG)-RELATED"/>
    <property type="match status" value="1"/>
</dbReference>
<evidence type="ECO:0000313" key="8">
    <source>
        <dbReference type="Proteomes" id="UP000184330"/>
    </source>
</evidence>
<dbReference type="PRINTS" id="PR00463">
    <property type="entry name" value="EP450I"/>
</dbReference>
<accession>A0A1L7WFB2</accession>
<keyword evidence="4 5" id="KW-0349">Heme</keyword>
<comment type="cofactor">
    <cofactor evidence="1 4">
        <name>heme</name>
        <dbReference type="ChEBI" id="CHEBI:30413"/>
    </cofactor>
</comment>
<dbReference type="GO" id="GO:0005506">
    <property type="term" value="F:iron ion binding"/>
    <property type="evidence" value="ECO:0007669"/>
    <property type="project" value="InterPro"/>
</dbReference>
<comment type="similarity">
    <text evidence="5">Belongs to the cytochrome P450 family.</text>
</comment>
<keyword evidence="3 4" id="KW-0408">Iron</keyword>
<gene>
    <name evidence="7" type="ORF">PAC_01339</name>
</gene>
<keyword evidence="5" id="KW-0560">Oxidoreductase</keyword>
<dbReference type="Gene3D" id="1.10.630.10">
    <property type="entry name" value="Cytochrome P450"/>
    <property type="match status" value="1"/>
</dbReference>
<dbReference type="InterPro" id="IPR050121">
    <property type="entry name" value="Cytochrome_P450_monoxygenase"/>
</dbReference>
<dbReference type="GO" id="GO:0004497">
    <property type="term" value="F:monooxygenase activity"/>
    <property type="evidence" value="ECO:0007669"/>
    <property type="project" value="UniProtKB-KW"/>
</dbReference>
<dbReference type="SUPFAM" id="SSF48264">
    <property type="entry name" value="Cytochrome P450"/>
    <property type="match status" value="1"/>
</dbReference>
<name>A0A1L7WFB2_9HELO</name>
<dbReference type="AlphaFoldDB" id="A0A1L7WFB2"/>